<reference evidence="2" key="1">
    <citation type="submission" date="2020-08" db="EMBL/GenBank/DDBJ databases">
        <authorList>
            <person name="Uke A."/>
            <person name="Chhe C."/>
            <person name="Baramee S."/>
            <person name="Kosugi A."/>
        </authorList>
    </citation>
    <scope>NUCLEOTIDE SEQUENCE</scope>
    <source>
        <strain evidence="2">DA-C8</strain>
    </source>
</reference>
<dbReference type="InterPro" id="IPR004143">
    <property type="entry name" value="BPL_LPL_catalytic"/>
</dbReference>
<gene>
    <name evidence="2" type="primary">lipM</name>
    <name evidence="2" type="ORF">PRECH8_20590</name>
</gene>
<dbReference type="GO" id="GO:0140096">
    <property type="term" value="F:catalytic activity, acting on a protein"/>
    <property type="evidence" value="ECO:0007669"/>
    <property type="project" value="UniProtKB-ARBA"/>
</dbReference>
<dbReference type="GO" id="GO:0016740">
    <property type="term" value="F:transferase activity"/>
    <property type="evidence" value="ECO:0007669"/>
    <property type="project" value="UniProtKB-ARBA"/>
</dbReference>
<dbReference type="CDD" id="cd16443">
    <property type="entry name" value="LplA"/>
    <property type="match status" value="1"/>
</dbReference>
<reference evidence="2" key="2">
    <citation type="journal article" date="2021" name="Data Brief">
        <title>Draft genome sequence data of the facultative, thermophilic, xylanolytic bacterium Paenibacillus sp. strain DA-C8.</title>
        <authorList>
            <person name="Chhe C."/>
            <person name="Uke A."/>
            <person name="Baramee S."/>
            <person name="Ungkulpasvich U."/>
            <person name="Tachaapaikoon C."/>
            <person name="Pason P."/>
            <person name="Waeonukul R."/>
            <person name="Ratanakhanokchai K."/>
            <person name="Kosugi A."/>
        </authorList>
    </citation>
    <scope>NUCLEOTIDE SEQUENCE</scope>
    <source>
        <strain evidence="2">DA-C8</strain>
    </source>
</reference>
<dbReference type="Pfam" id="PF21948">
    <property type="entry name" value="LplA-B_cat"/>
    <property type="match status" value="1"/>
</dbReference>
<evidence type="ECO:0000313" key="3">
    <source>
        <dbReference type="Proteomes" id="UP000654993"/>
    </source>
</evidence>
<dbReference type="Proteomes" id="UP000654993">
    <property type="component" value="Unassembled WGS sequence"/>
</dbReference>
<organism evidence="2 3">
    <name type="scientific">Insulibacter thermoxylanivorax</name>
    <dbReference type="NCBI Taxonomy" id="2749268"/>
    <lineage>
        <taxon>Bacteria</taxon>
        <taxon>Bacillati</taxon>
        <taxon>Bacillota</taxon>
        <taxon>Bacilli</taxon>
        <taxon>Bacillales</taxon>
        <taxon>Paenibacillaceae</taxon>
        <taxon>Insulibacter</taxon>
    </lineage>
</organism>
<evidence type="ECO:0000259" key="1">
    <source>
        <dbReference type="PROSITE" id="PS51733"/>
    </source>
</evidence>
<dbReference type="InterPro" id="IPR045864">
    <property type="entry name" value="aa-tRNA-synth_II/BPL/LPL"/>
</dbReference>
<dbReference type="EMBL" id="BMAQ01000026">
    <property type="protein sequence ID" value="GFR38763.1"/>
    <property type="molecule type" value="Genomic_DNA"/>
</dbReference>
<keyword evidence="3" id="KW-1185">Reference proteome</keyword>
<dbReference type="GO" id="GO:0009249">
    <property type="term" value="P:protein lipoylation"/>
    <property type="evidence" value="ECO:0007669"/>
    <property type="project" value="UniProtKB-ARBA"/>
</dbReference>
<dbReference type="PANTHER" id="PTHR43679:SF2">
    <property type="entry name" value="OCTANOYL-[GCVH]:PROTEIN N-OCTANOYLTRANSFERASE"/>
    <property type="match status" value="1"/>
</dbReference>
<proteinExistence type="predicted"/>
<sequence>MQTWRFIKSGAMDPAWNMAIDEAIMNAVSEEKAPPTLRFYGWQPPTLSIGYFQKAADEIDLEKVEARGIGFVRRPTGGRAVLHDQELTYSMILSESYPDIPKSVTESYRILSNGLLHGFRRLGLQADMVNLADEAEKAKYASAGSAACFDSPSWYELVVEGRKVAGSAQMRQRGVILQHGAILLDMDVDLLFDLLYYPNERLRERLKKSFREKAVAINDIKRALGQPPVTLAETEAAFEQGIPEGLGIKLELGDLSDWEQAEAKRLVEEKYGNREWNLRR</sequence>
<protein>
    <submittedName>
        <fullName evidence="2">Octanoyltransferase LipM</fullName>
    </submittedName>
</protein>
<comment type="caution">
    <text evidence="2">The sequence shown here is derived from an EMBL/GenBank/DDBJ whole genome shotgun (WGS) entry which is preliminary data.</text>
</comment>
<evidence type="ECO:0000313" key="2">
    <source>
        <dbReference type="EMBL" id="GFR38763.1"/>
    </source>
</evidence>
<dbReference type="Gene3D" id="3.30.930.10">
    <property type="entry name" value="Bira Bifunctional Protein, Domain 2"/>
    <property type="match status" value="1"/>
</dbReference>
<feature type="domain" description="BPL/LPL catalytic" evidence="1">
    <location>
        <begin position="31"/>
        <end position="250"/>
    </location>
</feature>
<dbReference type="AlphaFoldDB" id="A0A916QGU5"/>
<dbReference type="PROSITE" id="PS51733">
    <property type="entry name" value="BPL_LPL_CATALYTIC"/>
    <property type="match status" value="1"/>
</dbReference>
<dbReference type="RefSeq" id="WP_200966994.1">
    <property type="nucleotide sequence ID" value="NZ_BMAQ01000026.1"/>
</dbReference>
<accession>A0A916QGU5</accession>
<name>A0A916QGU5_9BACL</name>
<dbReference type="SUPFAM" id="SSF55681">
    <property type="entry name" value="Class II aaRS and biotin synthetases"/>
    <property type="match status" value="1"/>
</dbReference>
<dbReference type="PANTHER" id="PTHR43679">
    <property type="entry name" value="OCTANOYLTRANSFERASE LIPM-RELATED"/>
    <property type="match status" value="1"/>
</dbReference>
<dbReference type="InterPro" id="IPR050664">
    <property type="entry name" value="Octanoyltrans_LipM/LipL"/>
</dbReference>